<accession>A0AAU7DG71</accession>
<feature type="transmembrane region" description="Helical" evidence="1">
    <location>
        <begin position="31"/>
        <end position="53"/>
    </location>
</feature>
<dbReference type="InterPro" id="IPR011042">
    <property type="entry name" value="6-blade_b-propeller_TolB-like"/>
</dbReference>
<dbReference type="RefSeq" id="WP_348261878.1">
    <property type="nucleotide sequence ID" value="NZ_CP121196.1"/>
</dbReference>
<dbReference type="EMBL" id="CP121196">
    <property type="protein sequence ID" value="XBH16649.1"/>
    <property type="molecule type" value="Genomic_DNA"/>
</dbReference>
<evidence type="ECO:0000313" key="2">
    <source>
        <dbReference type="EMBL" id="XBH16649.1"/>
    </source>
</evidence>
<proteinExistence type="predicted"/>
<keyword evidence="1" id="KW-1133">Transmembrane helix</keyword>
<protein>
    <recommendedName>
        <fullName evidence="3">WD40-like Beta Propeller Repeat</fullName>
    </recommendedName>
</protein>
<dbReference type="InterPro" id="IPR011659">
    <property type="entry name" value="WD40"/>
</dbReference>
<organism evidence="2">
    <name type="scientific">Telmatobacter sp. DSM 110680</name>
    <dbReference type="NCBI Taxonomy" id="3036704"/>
    <lineage>
        <taxon>Bacteria</taxon>
        <taxon>Pseudomonadati</taxon>
        <taxon>Acidobacteriota</taxon>
        <taxon>Terriglobia</taxon>
        <taxon>Terriglobales</taxon>
        <taxon>Acidobacteriaceae</taxon>
        <taxon>Telmatobacter</taxon>
    </lineage>
</organism>
<sequence length="415" mass="44634">MSSQARLSKSKGIFDPVWLIMAGMEPLNMRAFKVILVSLTVAGSLGAGIFLIASQRTSDRIQRKAAQAEAEVKDVAMHGGDVSAILAMLAQVRPALDSGDARRAEGLLDRALNLLAQDRSKPHGADVSSLPVFQSQEKECRLYVDPQLVVIAGYDGSAMEPFISPDGQFLFFNNENDPNVNTNLHFARRTGTNHFQYLGEIPGVNSPSLDAVPSMDAAGNFYFTTLREYDRTMNSIYAGHFDGREVRDVHPVAGNISPTLPLNVNMDASISPDGQTLYISRAVIVPGASAPKKSELMVARIDGGAFAVVPDSAEIMKNINTGPLAYAPAISANGLELYFTRASQSEPGATGIGAKVRIVVARRSSLSDPFGEPQVLGTLKGFVEAPSLSLDGSELFFHKKVGDKYLIYRAVRSSN</sequence>
<name>A0AAU7DG71_9BACT</name>
<keyword evidence="1" id="KW-0472">Membrane</keyword>
<dbReference type="SUPFAM" id="SSF82171">
    <property type="entry name" value="DPP6 N-terminal domain-like"/>
    <property type="match status" value="1"/>
</dbReference>
<evidence type="ECO:0008006" key="3">
    <source>
        <dbReference type="Google" id="ProtNLM"/>
    </source>
</evidence>
<dbReference type="Pfam" id="PF07676">
    <property type="entry name" value="PD40"/>
    <property type="match status" value="2"/>
</dbReference>
<reference evidence="2" key="1">
    <citation type="submission" date="2023-03" db="EMBL/GenBank/DDBJ databases">
        <title>Edaphobacter sp.</title>
        <authorList>
            <person name="Huber K.J."/>
            <person name="Papendorf J."/>
            <person name="Pilke C."/>
            <person name="Bunk B."/>
            <person name="Sproeer C."/>
            <person name="Pester M."/>
        </authorList>
    </citation>
    <scope>NUCLEOTIDE SEQUENCE</scope>
    <source>
        <strain evidence="2">DSM 110680</strain>
    </source>
</reference>
<dbReference type="Gene3D" id="2.120.10.30">
    <property type="entry name" value="TolB, C-terminal domain"/>
    <property type="match status" value="1"/>
</dbReference>
<dbReference type="AlphaFoldDB" id="A0AAU7DG71"/>
<gene>
    <name evidence="2" type="ORF">P8935_18990</name>
</gene>
<keyword evidence="1" id="KW-0812">Transmembrane</keyword>
<evidence type="ECO:0000256" key="1">
    <source>
        <dbReference type="SAM" id="Phobius"/>
    </source>
</evidence>